<dbReference type="AlphaFoldDB" id="A0A5C6LNX5"/>
<dbReference type="Gene3D" id="3.40.50.300">
    <property type="entry name" value="P-loop containing nucleotide triphosphate hydrolases"/>
    <property type="match status" value="1"/>
</dbReference>
<keyword evidence="5 10" id="KW-0067">ATP-binding</keyword>
<dbReference type="InterPro" id="IPR050093">
    <property type="entry name" value="ABC_SmlMolc_Importer"/>
</dbReference>
<keyword evidence="1" id="KW-0813">Transport</keyword>
<keyword evidence="6" id="KW-0408">Iron</keyword>
<evidence type="ECO:0000256" key="2">
    <source>
        <dbReference type="ARBA" id="ARBA00022475"/>
    </source>
</evidence>
<evidence type="ECO:0000256" key="5">
    <source>
        <dbReference type="ARBA" id="ARBA00022840"/>
    </source>
</evidence>
<dbReference type="InterPro" id="IPR027417">
    <property type="entry name" value="P-loop_NTPase"/>
</dbReference>
<organism evidence="10 11">
    <name type="scientific">Chitinophaga pinensis</name>
    <dbReference type="NCBI Taxonomy" id="79329"/>
    <lineage>
        <taxon>Bacteria</taxon>
        <taxon>Pseudomonadati</taxon>
        <taxon>Bacteroidota</taxon>
        <taxon>Chitinophagia</taxon>
        <taxon>Chitinophagales</taxon>
        <taxon>Chitinophagaceae</taxon>
        <taxon>Chitinophaga</taxon>
    </lineage>
</organism>
<evidence type="ECO:0000313" key="10">
    <source>
        <dbReference type="EMBL" id="TWV96815.1"/>
    </source>
</evidence>
<dbReference type="Pfam" id="PF00005">
    <property type="entry name" value="ABC_tran"/>
    <property type="match status" value="1"/>
</dbReference>
<dbReference type="GO" id="GO:0016020">
    <property type="term" value="C:membrane"/>
    <property type="evidence" value="ECO:0007669"/>
    <property type="project" value="InterPro"/>
</dbReference>
<gene>
    <name evidence="10" type="ORF">FEF09_22790</name>
</gene>
<dbReference type="PROSITE" id="PS50893">
    <property type="entry name" value="ABC_TRANSPORTER_2"/>
    <property type="match status" value="1"/>
</dbReference>
<keyword evidence="3" id="KW-0410">Iron transport</keyword>
<dbReference type="PROSITE" id="PS00211">
    <property type="entry name" value="ABC_TRANSPORTER_1"/>
    <property type="match status" value="1"/>
</dbReference>
<dbReference type="GO" id="GO:0005524">
    <property type="term" value="F:ATP binding"/>
    <property type="evidence" value="ECO:0007669"/>
    <property type="project" value="UniProtKB-KW"/>
</dbReference>
<dbReference type="GO" id="GO:0016887">
    <property type="term" value="F:ATP hydrolysis activity"/>
    <property type="evidence" value="ECO:0007669"/>
    <property type="project" value="InterPro"/>
</dbReference>
<dbReference type="GO" id="GO:0015408">
    <property type="term" value="F:ABC-type ferric iron transporter activity"/>
    <property type="evidence" value="ECO:0007669"/>
    <property type="project" value="InterPro"/>
</dbReference>
<dbReference type="InterPro" id="IPR003593">
    <property type="entry name" value="AAA+_ATPase"/>
</dbReference>
<dbReference type="PANTHER" id="PTHR42781">
    <property type="entry name" value="SPERMIDINE/PUTRESCINE IMPORT ATP-BINDING PROTEIN POTA"/>
    <property type="match status" value="1"/>
</dbReference>
<dbReference type="InterPro" id="IPR003439">
    <property type="entry name" value="ABC_transporter-like_ATP-bd"/>
</dbReference>
<evidence type="ECO:0000256" key="7">
    <source>
        <dbReference type="ARBA" id="ARBA00023065"/>
    </source>
</evidence>
<keyword evidence="11" id="KW-1185">Reference proteome</keyword>
<evidence type="ECO:0000256" key="3">
    <source>
        <dbReference type="ARBA" id="ARBA00022496"/>
    </source>
</evidence>
<dbReference type="EMBL" id="VOHS01000032">
    <property type="protein sequence ID" value="TWV96815.1"/>
    <property type="molecule type" value="Genomic_DNA"/>
</dbReference>
<keyword evidence="7" id="KW-0406">Ion transport</keyword>
<keyword evidence="2" id="KW-1003">Cell membrane</keyword>
<dbReference type="InterPro" id="IPR015853">
    <property type="entry name" value="ABC_transpr_FbpC"/>
</dbReference>
<evidence type="ECO:0000256" key="8">
    <source>
        <dbReference type="ARBA" id="ARBA00023136"/>
    </source>
</evidence>
<dbReference type="PANTHER" id="PTHR42781:SF4">
    <property type="entry name" value="SPERMIDINE_PUTRESCINE IMPORT ATP-BINDING PROTEIN POTA"/>
    <property type="match status" value="1"/>
</dbReference>
<dbReference type="SUPFAM" id="SSF52540">
    <property type="entry name" value="P-loop containing nucleoside triphosphate hydrolases"/>
    <property type="match status" value="1"/>
</dbReference>
<dbReference type="RefSeq" id="WP_146307249.1">
    <property type="nucleotide sequence ID" value="NZ_VOHS01000032.1"/>
</dbReference>
<dbReference type="OrthoDB" id="9802264at2"/>
<feature type="domain" description="ABC transporter" evidence="9">
    <location>
        <begin position="1"/>
        <end position="234"/>
    </location>
</feature>
<accession>A0A5C6LNX5</accession>
<comment type="caution">
    <text evidence="10">The sequence shown here is derived from an EMBL/GenBank/DDBJ whole genome shotgun (WGS) entry which is preliminary data.</text>
</comment>
<evidence type="ECO:0000256" key="6">
    <source>
        <dbReference type="ARBA" id="ARBA00023004"/>
    </source>
</evidence>
<keyword evidence="4" id="KW-0547">Nucleotide-binding</keyword>
<keyword evidence="8" id="KW-0472">Membrane</keyword>
<sequence length="282" mass="31216">MIDFALQKTLHTAEGEMPFNVSARIERGQFVGLYGVSGAGKTSVLRMLAGFMKPDNGYIKVGSDFWFYGEEAFHMPAQHRSIGFVFQDYALFPNMNVEENIAFALRKNESRVIVDELLELTGLKNLAKRKIQTLSGGQQQRVALARAIAKKPALLLLDEPLSALDSGMRAQLQETLLDVHKRYGLTTILVSHNAEEMVKLADTVIHLENGRFQQQASPAAFFMNSEDSSGLKGRVVAVAANGEVLVQVESGMLRLKSARKDIGVNDTVDISCNVEMYHLKKL</sequence>
<dbReference type="SMART" id="SM00382">
    <property type="entry name" value="AAA"/>
    <property type="match status" value="1"/>
</dbReference>
<name>A0A5C6LNX5_9BACT</name>
<proteinExistence type="predicted"/>
<evidence type="ECO:0000256" key="4">
    <source>
        <dbReference type="ARBA" id="ARBA00022741"/>
    </source>
</evidence>
<evidence type="ECO:0000313" key="11">
    <source>
        <dbReference type="Proteomes" id="UP000318815"/>
    </source>
</evidence>
<protein>
    <submittedName>
        <fullName evidence="10">ABC transporter ATP-binding protein</fullName>
    </submittedName>
</protein>
<dbReference type="InterPro" id="IPR017871">
    <property type="entry name" value="ABC_transporter-like_CS"/>
</dbReference>
<dbReference type="CDD" id="cd03259">
    <property type="entry name" value="ABC_Carb_Solutes_like"/>
    <property type="match status" value="1"/>
</dbReference>
<dbReference type="Proteomes" id="UP000318815">
    <property type="component" value="Unassembled WGS sequence"/>
</dbReference>
<evidence type="ECO:0000259" key="9">
    <source>
        <dbReference type="PROSITE" id="PS50893"/>
    </source>
</evidence>
<reference evidence="10 11" key="1">
    <citation type="submission" date="2019-08" db="EMBL/GenBank/DDBJ databases">
        <title>Whole genome sequencing of chitin degrading bacteria Chitinophaga pinensis YS16.</title>
        <authorList>
            <person name="Singh R.P."/>
            <person name="Manchanda G."/>
            <person name="Maurya I.K."/>
            <person name="Joshi N.K."/>
            <person name="Srivastava A.K."/>
        </authorList>
    </citation>
    <scope>NUCLEOTIDE SEQUENCE [LARGE SCALE GENOMIC DNA]</scope>
    <source>
        <strain evidence="10 11">YS-16</strain>
    </source>
</reference>
<evidence type="ECO:0000256" key="1">
    <source>
        <dbReference type="ARBA" id="ARBA00022448"/>
    </source>
</evidence>